<dbReference type="Proteomes" id="UP001221142">
    <property type="component" value="Unassembled WGS sequence"/>
</dbReference>
<evidence type="ECO:0000313" key="1">
    <source>
        <dbReference type="EMBL" id="KAJ7641784.1"/>
    </source>
</evidence>
<dbReference type="AlphaFoldDB" id="A0AAD7C8F9"/>
<organism evidence="1 2">
    <name type="scientific">Roridomyces roridus</name>
    <dbReference type="NCBI Taxonomy" id="1738132"/>
    <lineage>
        <taxon>Eukaryota</taxon>
        <taxon>Fungi</taxon>
        <taxon>Dikarya</taxon>
        <taxon>Basidiomycota</taxon>
        <taxon>Agaricomycotina</taxon>
        <taxon>Agaricomycetes</taxon>
        <taxon>Agaricomycetidae</taxon>
        <taxon>Agaricales</taxon>
        <taxon>Marasmiineae</taxon>
        <taxon>Mycenaceae</taxon>
        <taxon>Roridomyces</taxon>
    </lineage>
</organism>
<sequence>MQCVHRIEAYNWPFDPGLVGRVGPNEDLIVTSYISLRPRITSNLGYQKKSKDQSGDLLDSPEVFYKQETKKIPTEDKPGQRQRPCWSCNYSRLRARTTSEKCRWPHFNRPGRRGGPRDCIERITCSIVVLNRRPTPSHHQVAKPECTSVVKKCSHRVNSTLRNHASAVRTEAHSIEFEVENPFESGLVNHEGFDISFAISPTESLEVRTWGATGFPRFEAMQVESSTGEVISMHPLPAPVSPVYNIFNLFDSGSVDHWMT</sequence>
<protein>
    <submittedName>
        <fullName evidence="1">Uncharacterized protein</fullName>
    </submittedName>
</protein>
<name>A0AAD7C8F9_9AGAR</name>
<gene>
    <name evidence="1" type="ORF">FB45DRAFT_862877</name>
</gene>
<evidence type="ECO:0000313" key="2">
    <source>
        <dbReference type="Proteomes" id="UP001221142"/>
    </source>
</evidence>
<dbReference type="EMBL" id="JARKIF010000004">
    <property type="protein sequence ID" value="KAJ7641784.1"/>
    <property type="molecule type" value="Genomic_DNA"/>
</dbReference>
<proteinExistence type="predicted"/>
<reference evidence="1" key="1">
    <citation type="submission" date="2023-03" db="EMBL/GenBank/DDBJ databases">
        <title>Massive genome expansion in bonnet fungi (Mycena s.s.) driven by repeated elements and novel gene families across ecological guilds.</title>
        <authorList>
            <consortium name="Lawrence Berkeley National Laboratory"/>
            <person name="Harder C.B."/>
            <person name="Miyauchi S."/>
            <person name="Viragh M."/>
            <person name="Kuo A."/>
            <person name="Thoen E."/>
            <person name="Andreopoulos B."/>
            <person name="Lu D."/>
            <person name="Skrede I."/>
            <person name="Drula E."/>
            <person name="Henrissat B."/>
            <person name="Morin E."/>
            <person name="Kohler A."/>
            <person name="Barry K."/>
            <person name="LaButti K."/>
            <person name="Morin E."/>
            <person name="Salamov A."/>
            <person name="Lipzen A."/>
            <person name="Mereny Z."/>
            <person name="Hegedus B."/>
            <person name="Baldrian P."/>
            <person name="Stursova M."/>
            <person name="Weitz H."/>
            <person name="Taylor A."/>
            <person name="Grigoriev I.V."/>
            <person name="Nagy L.G."/>
            <person name="Martin F."/>
            <person name="Kauserud H."/>
        </authorList>
    </citation>
    <scope>NUCLEOTIDE SEQUENCE</scope>
    <source>
        <strain evidence="1">9284</strain>
    </source>
</reference>
<keyword evidence="2" id="KW-1185">Reference proteome</keyword>
<accession>A0AAD7C8F9</accession>
<comment type="caution">
    <text evidence="1">The sequence shown here is derived from an EMBL/GenBank/DDBJ whole genome shotgun (WGS) entry which is preliminary data.</text>
</comment>